<feature type="transmembrane region" description="Helical" evidence="7">
    <location>
        <begin position="494"/>
        <end position="518"/>
    </location>
</feature>
<dbReference type="GO" id="GO:1990961">
    <property type="term" value="P:xenobiotic detoxification by transmembrane export across the plasma membrane"/>
    <property type="evidence" value="ECO:0007669"/>
    <property type="project" value="InterPro"/>
</dbReference>
<keyword evidence="4 7" id="KW-1133">Transmembrane helix</keyword>
<protein>
    <submittedName>
        <fullName evidence="8">Putative MATE efflux family protein</fullName>
    </submittedName>
</protein>
<keyword evidence="5 7" id="KW-0472">Membrane</keyword>
<comment type="similarity">
    <text evidence="2">Belongs to the multi antimicrobial extrusion (MATE) (TC 2.A.66.1) family.</text>
</comment>
<comment type="caution">
    <text evidence="8">The sequence shown here is derived from an EMBL/GenBank/DDBJ whole genome shotgun (WGS) entry which is preliminary data.</text>
</comment>
<feature type="transmembrane region" description="Helical" evidence="7">
    <location>
        <begin position="395"/>
        <end position="416"/>
    </location>
</feature>
<evidence type="ECO:0000256" key="2">
    <source>
        <dbReference type="ARBA" id="ARBA00010199"/>
    </source>
</evidence>
<dbReference type="Pfam" id="PF01554">
    <property type="entry name" value="MatE"/>
    <property type="match status" value="2"/>
</dbReference>
<dbReference type="eggNOG" id="KOG1347">
    <property type="taxonomic scope" value="Eukaryota"/>
</dbReference>
<feature type="region of interest" description="Disordered" evidence="6">
    <location>
        <begin position="1"/>
        <end position="57"/>
    </location>
</feature>
<accession>A0A0W0FV26</accession>
<evidence type="ECO:0000256" key="1">
    <source>
        <dbReference type="ARBA" id="ARBA00004141"/>
    </source>
</evidence>
<dbReference type="EMBL" id="LATX01001604">
    <property type="protein sequence ID" value="KTB40156.1"/>
    <property type="molecule type" value="Genomic_DNA"/>
</dbReference>
<dbReference type="PANTHER" id="PTHR11206">
    <property type="entry name" value="MULTIDRUG RESISTANCE PROTEIN"/>
    <property type="match status" value="1"/>
</dbReference>
<feature type="transmembrane region" description="Helical" evidence="7">
    <location>
        <begin position="305"/>
        <end position="325"/>
    </location>
</feature>
<evidence type="ECO:0000313" key="9">
    <source>
        <dbReference type="Proteomes" id="UP000054988"/>
    </source>
</evidence>
<dbReference type="InterPro" id="IPR002528">
    <property type="entry name" value="MATE_fam"/>
</dbReference>
<dbReference type="InterPro" id="IPR045069">
    <property type="entry name" value="MATE_euk"/>
</dbReference>
<dbReference type="GO" id="GO:0015297">
    <property type="term" value="F:antiporter activity"/>
    <property type="evidence" value="ECO:0007669"/>
    <property type="project" value="InterPro"/>
</dbReference>
<dbReference type="GO" id="GO:0042910">
    <property type="term" value="F:xenobiotic transmembrane transporter activity"/>
    <property type="evidence" value="ECO:0007669"/>
    <property type="project" value="InterPro"/>
</dbReference>
<evidence type="ECO:0000256" key="5">
    <source>
        <dbReference type="ARBA" id="ARBA00023136"/>
    </source>
</evidence>
<name>A0A0W0FV26_MONRR</name>
<reference evidence="8 9" key="1">
    <citation type="submission" date="2015-12" db="EMBL/GenBank/DDBJ databases">
        <title>Draft genome sequence of Moniliophthora roreri, the causal agent of frosty pod rot of cacao.</title>
        <authorList>
            <person name="Aime M.C."/>
            <person name="Diaz-Valderrama J.R."/>
            <person name="Kijpornyongpan T."/>
            <person name="Phillips-Mora W."/>
        </authorList>
    </citation>
    <scope>NUCLEOTIDE SEQUENCE [LARGE SCALE GENOMIC DNA]</scope>
    <source>
        <strain evidence="8 9">MCA 2952</strain>
    </source>
</reference>
<feature type="transmembrane region" description="Helical" evidence="7">
    <location>
        <begin position="176"/>
        <end position="200"/>
    </location>
</feature>
<feature type="transmembrane region" description="Helical" evidence="7">
    <location>
        <begin position="242"/>
        <end position="263"/>
    </location>
</feature>
<evidence type="ECO:0000313" key="8">
    <source>
        <dbReference type="EMBL" id="KTB40156.1"/>
    </source>
</evidence>
<feature type="transmembrane region" description="Helical" evidence="7">
    <location>
        <begin position="111"/>
        <end position="130"/>
    </location>
</feature>
<feature type="transmembrane region" description="Helical" evidence="7">
    <location>
        <begin position="212"/>
        <end position="230"/>
    </location>
</feature>
<comment type="subcellular location">
    <subcellularLocation>
        <location evidence="1">Membrane</location>
        <topology evidence="1">Multi-pass membrane protein</topology>
    </subcellularLocation>
</comment>
<dbReference type="AlphaFoldDB" id="A0A0W0FV26"/>
<feature type="transmembrane region" description="Helical" evidence="7">
    <location>
        <begin position="436"/>
        <end position="458"/>
    </location>
</feature>
<feature type="transmembrane region" description="Helical" evidence="7">
    <location>
        <begin position="270"/>
        <end position="293"/>
    </location>
</feature>
<dbReference type="GO" id="GO:0016020">
    <property type="term" value="C:membrane"/>
    <property type="evidence" value="ECO:0007669"/>
    <property type="project" value="UniProtKB-SubCell"/>
</dbReference>
<sequence>MVRRLSISGQKVPVDDVSSGPSASRKNIGWTQDPAGEGDVSPSGDSEHPTNENTPLLDHQLRRNNSTRSLNSAKDVKGENVSLSSMLWSEAVMIMKYALPVFGLNVMEYSLVVVSVLSIGHLSTAALAAITLGEMTVNVTGLSIILGFASALDTLLPSAWTSDQPQLVGLWSQRMMVVIAVALVPILALWLNSESVLLLLRQEREVARLASIYIRWMSLGLPAFTFNSVARRYFMCQGLFTVPGYIIVAVAPINALVNYLLVWGPEVMRLGFIGAPIATSMSYYIISVSYIIYGTYYAPRKAWHPITMGMFSNLWLIVKLGLAGVGQTASEWWAWDVLALIASQLGSDVVLAAQSVLVVTSSSTWQAPFAISIAASIRIGNLLGERKATRAGVAAKASILLGLVVAGVFCVLLLIFRERWSYLFNENPKVATLVSTVLPLMALFQVFDATAAVTSGILRARGKQITGALLNISAYYIFGIPLGAWLAFKWNLGLQGLWIGITSALIWCGAVGVILSVWTPDWHEEVRKVLARLEEGKLSEQASECDPEEGSQSRND</sequence>
<gene>
    <name evidence="8" type="ORF">WG66_7277</name>
</gene>
<evidence type="ECO:0000256" key="4">
    <source>
        <dbReference type="ARBA" id="ARBA00022989"/>
    </source>
</evidence>
<dbReference type="Proteomes" id="UP000054988">
    <property type="component" value="Unassembled WGS sequence"/>
</dbReference>
<proteinExistence type="inferred from homology"/>
<dbReference type="NCBIfam" id="TIGR00797">
    <property type="entry name" value="matE"/>
    <property type="match status" value="1"/>
</dbReference>
<evidence type="ECO:0000256" key="6">
    <source>
        <dbReference type="SAM" id="MobiDB-lite"/>
    </source>
</evidence>
<feature type="transmembrane region" description="Helical" evidence="7">
    <location>
        <begin position="465"/>
        <end position="488"/>
    </location>
</feature>
<organism evidence="8 9">
    <name type="scientific">Moniliophthora roreri</name>
    <name type="common">Frosty pod rot fungus</name>
    <name type="synonym">Monilia roreri</name>
    <dbReference type="NCBI Taxonomy" id="221103"/>
    <lineage>
        <taxon>Eukaryota</taxon>
        <taxon>Fungi</taxon>
        <taxon>Dikarya</taxon>
        <taxon>Basidiomycota</taxon>
        <taxon>Agaricomycotina</taxon>
        <taxon>Agaricomycetes</taxon>
        <taxon>Agaricomycetidae</taxon>
        <taxon>Agaricales</taxon>
        <taxon>Marasmiineae</taxon>
        <taxon>Marasmiaceae</taxon>
        <taxon>Moniliophthora</taxon>
    </lineage>
</organism>
<evidence type="ECO:0000256" key="3">
    <source>
        <dbReference type="ARBA" id="ARBA00022692"/>
    </source>
</evidence>
<dbReference type="CDD" id="cd13132">
    <property type="entry name" value="MATE_eukaryotic"/>
    <property type="match status" value="1"/>
</dbReference>
<evidence type="ECO:0000256" key="7">
    <source>
        <dbReference type="SAM" id="Phobius"/>
    </source>
</evidence>
<feature type="transmembrane region" description="Helical" evidence="7">
    <location>
        <begin position="137"/>
        <end position="156"/>
    </location>
</feature>
<keyword evidence="3 7" id="KW-0812">Transmembrane</keyword>